<dbReference type="AlphaFoldDB" id="A1WSM1"/>
<dbReference type="eggNOG" id="COG3385">
    <property type="taxonomic scope" value="Bacteria"/>
</dbReference>
<dbReference type="STRING" id="391735.Veis_4941"/>
<dbReference type="PANTHER" id="PTHR37319">
    <property type="entry name" value="TRANSPOSASE"/>
    <property type="match status" value="1"/>
</dbReference>
<dbReference type="GO" id="GO:0006313">
    <property type="term" value="P:DNA transposition"/>
    <property type="evidence" value="ECO:0007669"/>
    <property type="project" value="InterPro"/>
</dbReference>
<dbReference type="EMBL" id="CP000542">
    <property type="protein sequence ID" value="ABM60628.1"/>
    <property type="molecule type" value="Genomic_DNA"/>
</dbReference>
<dbReference type="InterPro" id="IPR002559">
    <property type="entry name" value="Transposase_11"/>
</dbReference>
<proteinExistence type="predicted"/>
<dbReference type="InterPro" id="IPR047768">
    <property type="entry name" value="Tn5p-like"/>
</dbReference>
<dbReference type="InterPro" id="IPR054836">
    <property type="entry name" value="Tn5_transposase"/>
</dbReference>
<evidence type="ECO:0000259" key="1">
    <source>
        <dbReference type="Pfam" id="PF01609"/>
    </source>
</evidence>
<feature type="domain" description="Transposase IS4-like" evidence="1">
    <location>
        <begin position="225"/>
        <end position="269"/>
    </location>
</feature>
<reference evidence="3" key="1">
    <citation type="submission" date="2006-12" db="EMBL/GenBank/DDBJ databases">
        <title>Complete sequence of chromosome 1 of Verminephrobacter eiseniae EF01-2.</title>
        <authorList>
            <person name="Copeland A."/>
            <person name="Lucas S."/>
            <person name="Lapidus A."/>
            <person name="Barry K."/>
            <person name="Detter J.C."/>
            <person name="Glavina del Rio T."/>
            <person name="Dalin E."/>
            <person name="Tice H."/>
            <person name="Pitluck S."/>
            <person name="Chertkov O."/>
            <person name="Brettin T."/>
            <person name="Bruce D."/>
            <person name="Han C."/>
            <person name="Tapia R."/>
            <person name="Gilna P."/>
            <person name="Schmutz J."/>
            <person name="Larimer F."/>
            <person name="Land M."/>
            <person name="Hauser L."/>
            <person name="Kyrpides N."/>
            <person name="Kim E."/>
            <person name="Stahl D."/>
            <person name="Richardson P."/>
        </authorList>
    </citation>
    <scope>NUCLEOTIDE SEQUENCE [LARGE SCALE GENOMIC DNA]</scope>
    <source>
        <strain evidence="3">EF01-2</strain>
    </source>
</reference>
<dbReference type="SUPFAM" id="SSF53098">
    <property type="entry name" value="Ribonuclease H-like"/>
    <property type="match status" value="1"/>
</dbReference>
<dbReference type="Proteomes" id="UP000000374">
    <property type="component" value="Chromosome"/>
</dbReference>
<organism evidence="2 3">
    <name type="scientific">Verminephrobacter eiseniae (strain EF01-2)</name>
    <dbReference type="NCBI Taxonomy" id="391735"/>
    <lineage>
        <taxon>Bacteria</taxon>
        <taxon>Pseudomonadati</taxon>
        <taxon>Pseudomonadota</taxon>
        <taxon>Betaproteobacteria</taxon>
        <taxon>Burkholderiales</taxon>
        <taxon>Comamonadaceae</taxon>
        <taxon>Verminephrobacter</taxon>
    </lineage>
</organism>
<dbReference type="HOGENOM" id="CLU_045115_0_1_4"/>
<protein>
    <submittedName>
        <fullName evidence="2">Transposase, IS4 family</fullName>
    </submittedName>
</protein>
<keyword evidence="3" id="KW-1185">Reference proteome</keyword>
<dbReference type="GO" id="GO:0004803">
    <property type="term" value="F:transposase activity"/>
    <property type="evidence" value="ECO:0007669"/>
    <property type="project" value="InterPro"/>
</dbReference>
<name>A1WSM1_VEREI</name>
<evidence type="ECO:0000313" key="2">
    <source>
        <dbReference type="EMBL" id="ABM60628.1"/>
    </source>
</evidence>
<accession>A1WSM1</accession>
<gene>
    <name evidence="2" type="ordered locus">Veis_4941</name>
</gene>
<dbReference type="Pfam" id="PF01609">
    <property type="entry name" value="DDE_Tnp_1"/>
    <property type="match status" value="1"/>
</dbReference>
<dbReference type="Gene3D" id="3.90.350.10">
    <property type="entry name" value="Transposase Inhibitor Protein From Tn5, Chain A, domain 1"/>
    <property type="match status" value="1"/>
</dbReference>
<dbReference type="PANTHER" id="PTHR37319:SF1">
    <property type="entry name" value="TRANSPOSASE TN5 DIMERISATION DOMAIN-CONTAINING PROTEIN"/>
    <property type="match status" value="1"/>
</dbReference>
<evidence type="ECO:0000313" key="3">
    <source>
        <dbReference type="Proteomes" id="UP000000374"/>
    </source>
</evidence>
<dbReference type="InterPro" id="IPR012337">
    <property type="entry name" value="RNaseH-like_sf"/>
</dbReference>
<dbReference type="GO" id="GO:0003677">
    <property type="term" value="F:DNA binding"/>
    <property type="evidence" value="ECO:0007669"/>
    <property type="project" value="InterPro"/>
</dbReference>
<sequence>MRQHRVVLCLQDTTELDFNGQSIEGLGPLSYEAQRGMYLHPTYAVTPEREPLGITDARMWARTPKADDGTRAGVRESLRWSEAYERIGEMAQSLTDTRLVCVGDREADIVEMMRRARDLGHPADWLIRSKHNRTLPDGSKLWAQTMEATPLGEIEFTLAARTAEAARVVCQQIWARALNIPDGAGGQLTVTCVVAKETNPPAGCKAVQWHLLTNRMASDFAEVVEWIDWYRCRWEIETFFNVLKNGCRVEALQLGSVAKLELALAVYMLVAWRLARLVRLGRTHPDLSASALLTEAEWKFEFEPGPGDRLKRRHSDRRRNHTIARCGVGFAGLGQADIRPSAIGARCLLALAQMVGAPTLATGRGDEKVQPHTLSLSGNL</sequence>
<dbReference type="NCBIfam" id="NF033590">
    <property type="entry name" value="transpos_IS4_3"/>
    <property type="match status" value="1"/>
</dbReference>
<dbReference type="KEGG" id="vei:Veis_4941"/>